<keyword evidence="7" id="KW-0732">Signal</keyword>
<feature type="signal peptide" evidence="7">
    <location>
        <begin position="1"/>
        <end position="33"/>
    </location>
</feature>
<dbReference type="RefSeq" id="WP_089407693.1">
    <property type="nucleotide sequence ID" value="NZ_FZOU01000002.1"/>
</dbReference>
<reference evidence="9 10" key="1">
    <citation type="submission" date="2017-06" db="EMBL/GenBank/DDBJ databases">
        <authorList>
            <person name="Kim H.J."/>
            <person name="Triplett B.A."/>
        </authorList>
    </citation>
    <scope>NUCLEOTIDE SEQUENCE [LARGE SCALE GENOMIC DNA]</scope>
    <source>
        <strain evidence="9 10">DSM 18704</strain>
    </source>
</reference>
<evidence type="ECO:0000256" key="4">
    <source>
        <dbReference type="ARBA" id="ARBA00022692"/>
    </source>
</evidence>
<feature type="chain" id="PRO_5012353681" evidence="7">
    <location>
        <begin position="34"/>
        <end position="1186"/>
    </location>
</feature>
<feature type="domain" description="TonB-dependent transporter Oar-like beta-barrel" evidence="8">
    <location>
        <begin position="251"/>
        <end position="1136"/>
    </location>
</feature>
<dbReference type="GO" id="GO:0015344">
    <property type="term" value="F:siderophore uptake transmembrane transporter activity"/>
    <property type="evidence" value="ECO:0007669"/>
    <property type="project" value="TreeGrafter"/>
</dbReference>
<dbReference type="OrthoDB" id="97893at2"/>
<dbReference type="InterPro" id="IPR036942">
    <property type="entry name" value="Beta-barrel_TonB_sf"/>
</dbReference>
<dbReference type="Gene3D" id="2.60.40.1120">
    <property type="entry name" value="Carboxypeptidase-like, regulatory domain"/>
    <property type="match status" value="1"/>
</dbReference>
<gene>
    <name evidence="9" type="ORF">SAMN05421770_102181</name>
</gene>
<keyword evidence="5" id="KW-0472">Membrane</keyword>
<keyword evidence="6" id="KW-0998">Cell outer membrane</keyword>
<keyword evidence="2" id="KW-0813">Transport</keyword>
<proteinExistence type="predicted"/>
<evidence type="ECO:0000256" key="7">
    <source>
        <dbReference type="SAM" id="SignalP"/>
    </source>
</evidence>
<dbReference type="Proteomes" id="UP000198356">
    <property type="component" value="Unassembled WGS sequence"/>
</dbReference>
<evidence type="ECO:0000313" key="10">
    <source>
        <dbReference type="Proteomes" id="UP000198356"/>
    </source>
</evidence>
<dbReference type="InterPro" id="IPR013784">
    <property type="entry name" value="Carb-bd-like_fold"/>
</dbReference>
<comment type="subcellular location">
    <subcellularLocation>
        <location evidence="1">Cell outer membrane</location>
        <topology evidence="1">Multi-pass membrane protein</topology>
    </subcellularLocation>
</comment>
<dbReference type="Gene3D" id="2.170.130.10">
    <property type="entry name" value="TonB-dependent receptor, plug domain"/>
    <property type="match status" value="1"/>
</dbReference>
<evidence type="ECO:0000313" key="9">
    <source>
        <dbReference type="EMBL" id="SNS75169.1"/>
    </source>
</evidence>
<dbReference type="InterPro" id="IPR039426">
    <property type="entry name" value="TonB-dep_rcpt-like"/>
</dbReference>
<dbReference type="GO" id="GO:0044718">
    <property type="term" value="P:siderophore transmembrane transport"/>
    <property type="evidence" value="ECO:0007669"/>
    <property type="project" value="TreeGrafter"/>
</dbReference>
<evidence type="ECO:0000256" key="2">
    <source>
        <dbReference type="ARBA" id="ARBA00022448"/>
    </source>
</evidence>
<dbReference type="Pfam" id="PF13620">
    <property type="entry name" value="CarboxypepD_reg"/>
    <property type="match status" value="1"/>
</dbReference>
<evidence type="ECO:0000256" key="5">
    <source>
        <dbReference type="ARBA" id="ARBA00023136"/>
    </source>
</evidence>
<dbReference type="EMBL" id="FZOU01000002">
    <property type="protein sequence ID" value="SNS75169.1"/>
    <property type="molecule type" value="Genomic_DNA"/>
</dbReference>
<keyword evidence="10" id="KW-1185">Reference proteome</keyword>
<dbReference type="GO" id="GO:0009279">
    <property type="term" value="C:cell outer membrane"/>
    <property type="evidence" value="ECO:0007669"/>
    <property type="project" value="UniProtKB-SubCell"/>
</dbReference>
<sequence length="1186" mass="127956">MLTVRRRLLPATFSLLALAPASLFVSLTPAAFAQSSVAGAISGVIYDQQKAVVPGAAITAVNNDTQASTTATSDARGEYRLENLTPGVYTVTVTKDGFKTFKQESFTINVGVISQLAPSLVVGSSGETVDVAGDSPLMHVDSSEISSVIDQNMIDNLPINGRRASNFALLTPGVVSNGDGFGLLSFRGISFLLNNSTVDGMDDNQAYFSEQRGRTRAAYSISQSAVQEFQVNTSNFSAEYGRSAGGVINTVTKSGGNSLHGQLFFFDRDNDFGASNPYTVLTSLNPATGNYITQNYKPKDWRKQWGFGIGGALIHDKLFWFYSYDQSRRNFPGTATASTATAGLFAPADPVLTNDTCSGGKGTNVTSSLTGDYGVCALAYALNLGQTAAAYQAAASYYGAGQAILASYLGAVPRNSDQVLNFPKLDWQINDRNHLALQYNRLRVSSPAGVQTQQINTYGRASFGNDFVKEDFGIMRLASTLSSTMTNELRFQYGRDFEYGTSQTPTGNEQPLANNQFNRPPDVSIGYDYDAAGFDIGKPLSLERKALPDERRIQGSDGFTWAHGKNTTKAGLDFNRVNDYISNLYNENGSYSEDSGPDFMADYFHAVNGLSYFGPNYYQFSQGFGTPSGEIATTDYAGYLTNDWRILPRLTLTAGVRYEYEYIPVNPYANLTGTSGNVTINGKTSLYPLVGALPQTASRPDDRNNVQPRLGFAWDVFGNASTTVRGGYGIYNGRIINANILQVYLNSGGPLGQFYMSTSGQTTCTPALTFPNIFQSGIQGALNFGAMCGATTTAAYLDPHLQNPQVHEIDLAIEQQLGHGTVMQISYMGSLGRELASAVDKNLTLGNVNILSDTYTTAIPATVPSTGYQLPLPRGGKAGPLAAGSTTALKLYTLCTAAQLAAGTTCGSGSRTTQGVYQLLDFKSDVNSAYNAMSIQLTHRFSQGYSFMAHYTWAHALDYNPYLSTNDGTNQQLDPNDLSQEYGNSTLNVQSRFVFSGNYRTTLHAAHRWETLAATGWQVSAIFQTQTGLPYSAMTAKTAPGGAFSGIIGAGGINRLPKYDVNHNLLSSRDSYNLPNIAVLDMRLSRSFFLDNRFGHFRLEFLGEAFNVLNHQNITKVNTTAYTICTGTVTTYEDPRVTVGTSACPSTASATAPVLLFNPLFGTNTASNSNTIYTPRQLEGAIRLHF</sequence>
<keyword evidence="4" id="KW-0812">Transmembrane</keyword>
<dbReference type="AlphaFoldDB" id="A0A239H174"/>
<evidence type="ECO:0000256" key="3">
    <source>
        <dbReference type="ARBA" id="ARBA00022452"/>
    </source>
</evidence>
<dbReference type="Gene3D" id="2.40.170.20">
    <property type="entry name" value="TonB-dependent receptor, beta-barrel domain"/>
    <property type="match status" value="1"/>
</dbReference>
<accession>A0A239H174</accession>
<dbReference type="PANTHER" id="PTHR30069">
    <property type="entry name" value="TONB-DEPENDENT OUTER MEMBRANE RECEPTOR"/>
    <property type="match status" value="1"/>
</dbReference>
<evidence type="ECO:0000259" key="8">
    <source>
        <dbReference type="Pfam" id="PF25183"/>
    </source>
</evidence>
<dbReference type="InterPro" id="IPR037066">
    <property type="entry name" value="Plug_dom_sf"/>
</dbReference>
<keyword evidence="9" id="KW-0675">Receptor</keyword>
<dbReference type="InterPro" id="IPR057601">
    <property type="entry name" value="Oar-like_b-barrel"/>
</dbReference>
<dbReference type="Pfam" id="PF25183">
    <property type="entry name" value="OMP_b-brl_4"/>
    <property type="match status" value="1"/>
</dbReference>
<organism evidence="9 10">
    <name type="scientific">Granulicella rosea</name>
    <dbReference type="NCBI Taxonomy" id="474952"/>
    <lineage>
        <taxon>Bacteria</taxon>
        <taxon>Pseudomonadati</taxon>
        <taxon>Acidobacteriota</taxon>
        <taxon>Terriglobia</taxon>
        <taxon>Terriglobales</taxon>
        <taxon>Acidobacteriaceae</taxon>
        <taxon>Granulicella</taxon>
    </lineage>
</organism>
<dbReference type="SUPFAM" id="SSF56935">
    <property type="entry name" value="Porins"/>
    <property type="match status" value="1"/>
</dbReference>
<evidence type="ECO:0000256" key="1">
    <source>
        <dbReference type="ARBA" id="ARBA00004571"/>
    </source>
</evidence>
<dbReference type="SUPFAM" id="SSF49452">
    <property type="entry name" value="Starch-binding domain-like"/>
    <property type="match status" value="1"/>
</dbReference>
<keyword evidence="3" id="KW-1134">Transmembrane beta strand</keyword>
<dbReference type="GO" id="GO:0030246">
    <property type="term" value="F:carbohydrate binding"/>
    <property type="evidence" value="ECO:0007669"/>
    <property type="project" value="InterPro"/>
</dbReference>
<dbReference type="PANTHER" id="PTHR30069:SF46">
    <property type="entry name" value="OAR PROTEIN"/>
    <property type="match status" value="1"/>
</dbReference>
<name>A0A239H174_9BACT</name>
<evidence type="ECO:0000256" key="6">
    <source>
        <dbReference type="ARBA" id="ARBA00023237"/>
    </source>
</evidence>
<protein>
    <submittedName>
        <fullName evidence="9">TonB-dependent Receptor Plug Domain</fullName>
    </submittedName>
</protein>